<proteinExistence type="inferred from homology"/>
<evidence type="ECO:0000256" key="1">
    <source>
        <dbReference type="ARBA" id="ARBA00005801"/>
    </source>
</evidence>
<dbReference type="GO" id="GO:0005886">
    <property type="term" value="C:plasma membrane"/>
    <property type="evidence" value="ECO:0007669"/>
    <property type="project" value="TreeGrafter"/>
</dbReference>
<organism evidence="4 5">
    <name type="scientific">Aquabacterium commune</name>
    <dbReference type="NCBI Taxonomy" id="70586"/>
    <lineage>
        <taxon>Bacteria</taxon>
        <taxon>Pseudomonadati</taxon>
        <taxon>Pseudomonadota</taxon>
        <taxon>Betaproteobacteria</taxon>
        <taxon>Burkholderiales</taxon>
        <taxon>Aquabacterium</taxon>
    </lineage>
</organism>
<evidence type="ECO:0000259" key="3">
    <source>
        <dbReference type="Pfam" id="PF01478"/>
    </source>
</evidence>
<dbReference type="EMBL" id="SNXW01000001">
    <property type="protein sequence ID" value="TDP88343.1"/>
    <property type="molecule type" value="Genomic_DNA"/>
</dbReference>
<evidence type="ECO:0000313" key="5">
    <source>
        <dbReference type="Proteomes" id="UP000294593"/>
    </source>
</evidence>
<dbReference type="GO" id="GO:0004190">
    <property type="term" value="F:aspartic-type endopeptidase activity"/>
    <property type="evidence" value="ECO:0007669"/>
    <property type="project" value="InterPro"/>
</dbReference>
<dbReference type="InterPro" id="IPR000045">
    <property type="entry name" value="Prepilin_IV_endopep_pep"/>
</dbReference>
<keyword evidence="5" id="KW-1185">Reference proteome</keyword>
<feature type="transmembrane region" description="Helical" evidence="2">
    <location>
        <begin position="30"/>
        <end position="52"/>
    </location>
</feature>
<accession>A0A4R6RNP8</accession>
<keyword evidence="2" id="KW-1133">Transmembrane helix</keyword>
<gene>
    <name evidence="4" type="ORF">EV672_101489</name>
</gene>
<sequence>MLTPSAAAGVLTVWACAVAWMDLRHRRIPNVLSLGGWVIGVLHLLIVGHSPLGASASSSWLAAGLALLVTLPGYMLRQLGAGDVKFLVALGLLTSWPLTLNSFAIGALLGAAVGLAGRNRLMLLSSLPAAWQTPGSRLARWAASAPQKKRHLPFGACLTAGLLLGLWLTGLPAP</sequence>
<keyword evidence="2" id="KW-0472">Membrane</keyword>
<dbReference type="Proteomes" id="UP000294593">
    <property type="component" value="Unassembled WGS sequence"/>
</dbReference>
<protein>
    <submittedName>
        <fullName evidence="4">Prepilin peptidase CpaA</fullName>
    </submittedName>
</protein>
<evidence type="ECO:0000313" key="4">
    <source>
        <dbReference type="EMBL" id="TDP88343.1"/>
    </source>
</evidence>
<dbReference type="Gene3D" id="1.20.120.1220">
    <property type="match status" value="1"/>
</dbReference>
<reference evidence="4 5" key="1">
    <citation type="submission" date="2019-03" db="EMBL/GenBank/DDBJ databases">
        <title>Genomic Encyclopedia of Type Strains, Phase IV (KMG-IV): sequencing the most valuable type-strain genomes for metagenomic binning, comparative biology and taxonomic classification.</title>
        <authorList>
            <person name="Goeker M."/>
        </authorList>
    </citation>
    <scope>NUCLEOTIDE SEQUENCE [LARGE SCALE GENOMIC DNA]</scope>
    <source>
        <strain evidence="4 5">DSM 11901</strain>
    </source>
</reference>
<evidence type="ECO:0000256" key="2">
    <source>
        <dbReference type="SAM" id="Phobius"/>
    </source>
</evidence>
<dbReference type="PANTHER" id="PTHR30487:SF0">
    <property type="entry name" value="PREPILIN LEADER PEPTIDASE_N-METHYLTRANSFERASE-RELATED"/>
    <property type="match status" value="1"/>
</dbReference>
<comment type="caution">
    <text evidence="4">The sequence shown here is derived from an EMBL/GenBank/DDBJ whole genome shotgun (WGS) entry which is preliminary data.</text>
</comment>
<dbReference type="PANTHER" id="PTHR30487">
    <property type="entry name" value="TYPE 4 PREPILIN-LIKE PROTEINS LEADER PEPTIDE-PROCESSING ENZYME"/>
    <property type="match status" value="1"/>
</dbReference>
<dbReference type="OrthoDB" id="5508079at2"/>
<dbReference type="RefSeq" id="WP_133605963.1">
    <property type="nucleotide sequence ID" value="NZ_SNXW01000001.1"/>
</dbReference>
<name>A0A4R6RNP8_9BURK</name>
<keyword evidence="2" id="KW-0812">Transmembrane</keyword>
<feature type="transmembrane region" description="Helical" evidence="2">
    <location>
        <begin position="151"/>
        <end position="170"/>
    </location>
</feature>
<dbReference type="InterPro" id="IPR050882">
    <property type="entry name" value="Prepilin_peptidase/N-MTase"/>
</dbReference>
<dbReference type="GO" id="GO:0006465">
    <property type="term" value="P:signal peptide processing"/>
    <property type="evidence" value="ECO:0007669"/>
    <property type="project" value="TreeGrafter"/>
</dbReference>
<feature type="transmembrane region" description="Helical" evidence="2">
    <location>
        <begin position="88"/>
        <end position="115"/>
    </location>
</feature>
<dbReference type="Pfam" id="PF01478">
    <property type="entry name" value="Peptidase_A24"/>
    <property type="match status" value="1"/>
</dbReference>
<feature type="transmembrane region" description="Helical" evidence="2">
    <location>
        <begin position="58"/>
        <end position="76"/>
    </location>
</feature>
<feature type="transmembrane region" description="Helical" evidence="2">
    <location>
        <begin position="6"/>
        <end position="23"/>
    </location>
</feature>
<feature type="domain" description="Prepilin type IV endopeptidase peptidase" evidence="3">
    <location>
        <begin position="10"/>
        <end position="115"/>
    </location>
</feature>
<comment type="similarity">
    <text evidence="1">Belongs to the peptidase A24 family.</text>
</comment>
<dbReference type="AlphaFoldDB" id="A0A4R6RNP8"/>